<accession>A0A2B7Y455</accession>
<sequence length="252" mass="29624">MFPMDDPTRKSTSKPMLRRFIHHDKPIKYLEFLGSGAEGVVYRVEIERNVYAIKILVQKLGLFGGDHLPERSRHYTCPIAHEARAFARLDSVRKNGTWAVKCHGWMKLSTRQQQRPKAVLSFSRWAIVKDYLPNPVTLEDIPEIRRKMAIPRKALMYPIDTQPRNYRGSFLVDLGSVRTYPYPVWYRNEVRAFWSWFDKYVQEWEVSIRDGSVVEGWLNERFRAAIENRKIVGKVQEARKMELPIIGTQETV</sequence>
<organism evidence="1 2">
    <name type="scientific">Helicocarpus griseus UAMH5409</name>
    <dbReference type="NCBI Taxonomy" id="1447875"/>
    <lineage>
        <taxon>Eukaryota</taxon>
        <taxon>Fungi</taxon>
        <taxon>Dikarya</taxon>
        <taxon>Ascomycota</taxon>
        <taxon>Pezizomycotina</taxon>
        <taxon>Eurotiomycetes</taxon>
        <taxon>Eurotiomycetidae</taxon>
        <taxon>Onygenales</taxon>
        <taxon>Ajellomycetaceae</taxon>
        <taxon>Helicocarpus</taxon>
    </lineage>
</organism>
<keyword evidence="2" id="KW-1185">Reference proteome</keyword>
<reference evidence="1 2" key="1">
    <citation type="submission" date="2017-10" db="EMBL/GenBank/DDBJ databases">
        <title>Comparative genomics in systemic dimorphic fungi from Ajellomycetaceae.</title>
        <authorList>
            <person name="Munoz J.F."/>
            <person name="Mcewen J.G."/>
            <person name="Clay O.K."/>
            <person name="Cuomo C.A."/>
        </authorList>
    </citation>
    <scope>NUCLEOTIDE SEQUENCE [LARGE SCALE GENOMIC DNA]</scope>
    <source>
        <strain evidence="1 2">UAMH5409</strain>
    </source>
</reference>
<proteinExistence type="predicted"/>
<dbReference type="AlphaFoldDB" id="A0A2B7Y455"/>
<dbReference type="InterPro" id="IPR025213">
    <property type="entry name" value="Sim4_Fta2"/>
</dbReference>
<evidence type="ECO:0000313" key="1">
    <source>
        <dbReference type="EMBL" id="PGH15457.1"/>
    </source>
</evidence>
<dbReference type="STRING" id="1447875.A0A2B7Y455"/>
<protein>
    <recommendedName>
        <fullName evidence="3">Protein kinase domain-containing protein</fullName>
    </recommendedName>
</protein>
<dbReference type="Proteomes" id="UP000223968">
    <property type="component" value="Unassembled WGS sequence"/>
</dbReference>
<dbReference type="Pfam" id="PF13095">
    <property type="entry name" value="FTA2"/>
    <property type="match status" value="1"/>
</dbReference>
<dbReference type="SUPFAM" id="SSF56112">
    <property type="entry name" value="Protein kinase-like (PK-like)"/>
    <property type="match status" value="1"/>
</dbReference>
<gene>
    <name evidence="1" type="ORF">AJ79_02434</name>
</gene>
<comment type="caution">
    <text evidence="1">The sequence shown here is derived from an EMBL/GenBank/DDBJ whole genome shotgun (WGS) entry which is preliminary data.</text>
</comment>
<dbReference type="InterPro" id="IPR011009">
    <property type="entry name" value="Kinase-like_dom_sf"/>
</dbReference>
<dbReference type="OrthoDB" id="3432781at2759"/>
<name>A0A2B7Y455_9EURO</name>
<dbReference type="EMBL" id="PDNB01000025">
    <property type="protein sequence ID" value="PGH15457.1"/>
    <property type="molecule type" value="Genomic_DNA"/>
</dbReference>
<evidence type="ECO:0008006" key="3">
    <source>
        <dbReference type="Google" id="ProtNLM"/>
    </source>
</evidence>
<evidence type="ECO:0000313" key="2">
    <source>
        <dbReference type="Proteomes" id="UP000223968"/>
    </source>
</evidence>